<protein>
    <submittedName>
        <fullName evidence="1">Uncharacterized protein</fullName>
    </submittedName>
</protein>
<dbReference type="EMBL" id="JASITI010000127">
    <property type="protein sequence ID" value="MDK9501474.1"/>
    <property type="molecule type" value="Genomic_DNA"/>
</dbReference>
<sequence length="123" mass="14142">MSSVRRVDADDPDVDIDMGNRMLYQDELFTGEVAEYQGEQIVCLDVYLDGIRNGLSQMWYPDGTQKLQGTVVNGSALGEFLEWHPNGVLKSRKFFDDDIYSLKEESVWDEAGNLVREWRREDG</sequence>
<name>A0ABT7H6E4_9ACTN</name>
<dbReference type="RefSeq" id="WP_285346852.1">
    <property type="nucleotide sequence ID" value="NZ_JASITI010000127.1"/>
</dbReference>
<accession>A0ABT7H6E4</accession>
<keyword evidence="2" id="KW-1185">Reference proteome</keyword>
<dbReference type="Proteomes" id="UP001223390">
    <property type="component" value="Unassembled WGS sequence"/>
</dbReference>
<dbReference type="SUPFAM" id="SSF82185">
    <property type="entry name" value="Histone H3 K4-specific methyltransferase SET7/9 N-terminal domain"/>
    <property type="match status" value="1"/>
</dbReference>
<evidence type="ECO:0000313" key="2">
    <source>
        <dbReference type="Proteomes" id="UP001223390"/>
    </source>
</evidence>
<comment type="caution">
    <text evidence="1">The sequence shown here is derived from an EMBL/GenBank/DDBJ whole genome shotgun (WGS) entry which is preliminary data.</text>
</comment>
<proteinExistence type="predicted"/>
<gene>
    <name evidence="1" type="ORF">QEZ40_001062</name>
</gene>
<organism evidence="1 2">
    <name type="scientific">Streptomyces katrae</name>
    <dbReference type="NCBI Taxonomy" id="68223"/>
    <lineage>
        <taxon>Bacteria</taxon>
        <taxon>Bacillati</taxon>
        <taxon>Actinomycetota</taxon>
        <taxon>Actinomycetes</taxon>
        <taxon>Kitasatosporales</taxon>
        <taxon>Streptomycetaceae</taxon>
        <taxon>Streptomyces</taxon>
    </lineage>
</organism>
<evidence type="ECO:0000313" key="1">
    <source>
        <dbReference type="EMBL" id="MDK9501474.1"/>
    </source>
</evidence>
<reference evidence="1 2" key="1">
    <citation type="submission" date="2023-05" db="EMBL/GenBank/DDBJ databases">
        <title>Sequencing and Assembly of Streptomyces sp. NP73.</title>
        <authorList>
            <person name="Konwar A.N."/>
            <person name="Saikia K."/>
            <person name="Thakur D."/>
        </authorList>
    </citation>
    <scope>NUCLEOTIDE SEQUENCE [LARGE SCALE GENOMIC DNA]</scope>
    <source>
        <strain evidence="1 2">NP73</strain>
    </source>
</reference>
<dbReference type="Gene3D" id="2.20.110.10">
    <property type="entry name" value="Histone H3 K4-specific methyltransferase SET7/9 N-terminal domain"/>
    <property type="match status" value="1"/>
</dbReference>